<keyword evidence="4 6" id="KW-0238">DNA-binding</keyword>
<gene>
    <name evidence="7" type="ORF">AYR53_03160</name>
</gene>
<accession>A0A192GZ96</accession>
<proteinExistence type="inferred from homology"/>
<dbReference type="GO" id="GO:0003677">
    <property type="term" value="F:DNA binding"/>
    <property type="evidence" value="ECO:0007669"/>
    <property type="project" value="UniProtKB-UniRule"/>
</dbReference>
<keyword evidence="5 6" id="KW-0233">DNA recombination</keyword>
<evidence type="ECO:0000313" key="7">
    <source>
        <dbReference type="EMBL" id="ANK61854.1"/>
    </source>
</evidence>
<keyword evidence="8" id="KW-1185">Reference proteome</keyword>
<protein>
    <recommendedName>
        <fullName evidence="6">Mutator family transposase</fullName>
    </recommendedName>
</protein>
<dbReference type="OrthoDB" id="9779930at2"/>
<dbReference type="AlphaFoldDB" id="A0A192GZ96"/>
<evidence type="ECO:0000256" key="3">
    <source>
        <dbReference type="ARBA" id="ARBA00022578"/>
    </source>
</evidence>
<evidence type="ECO:0000256" key="2">
    <source>
        <dbReference type="ARBA" id="ARBA00010961"/>
    </source>
</evidence>
<comment type="function">
    <text evidence="1 6">Required for the transposition of the insertion element.</text>
</comment>
<evidence type="ECO:0000256" key="6">
    <source>
        <dbReference type="RuleBase" id="RU365089"/>
    </source>
</evidence>
<dbReference type="Pfam" id="PF00872">
    <property type="entry name" value="Transposase_mut"/>
    <property type="match status" value="1"/>
</dbReference>
<name>A0A192GZ96_9LACO</name>
<dbReference type="GO" id="GO:0004803">
    <property type="term" value="F:transposase activity"/>
    <property type="evidence" value="ECO:0007669"/>
    <property type="project" value="UniProtKB-UniRule"/>
</dbReference>
<evidence type="ECO:0000256" key="4">
    <source>
        <dbReference type="ARBA" id="ARBA00023125"/>
    </source>
</evidence>
<evidence type="ECO:0000256" key="1">
    <source>
        <dbReference type="ARBA" id="ARBA00002190"/>
    </source>
</evidence>
<dbReference type="Proteomes" id="UP000078582">
    <property type="component" value="Chromosome"/>
</dbReference>
<sequence length="201" mass="22808">MVLKLYEKGITTREIADLIEKMYGSHYCATTISNMTQVVEGQVAAFHKRHFTESSFVCLFIDATYLPLRRKTVEREAVYIAIGITASGDKQILDYQIVPTENGEVWSELLGGLVKRGISNVQLVVADGMVGLESALERSCPQAKFQRCLVHMSRNIFKKYVLVTGRPLCLNSSRSIKQRQNLRHKRLWPPLLRTGHLTILE</sequence>
<evidence type="ECO:0000313" key="8">
    <source>
        <dbReference type="Proteomes" id="UP000078582"/>
    </source>
</evidence>
<evidence type="ECO:0000256" key="5">
    <source>
        <dbReference type="ARBA" id="ARBA00023172"/>
    </source>
</evidence>
<dbReference type="EMBL" id="CP014873">
    <property type="protein sequence ID" value="ANK61854.1"/>
    <property type="molecule type" value="Genomic_DNA"/>
</dbReference>
<reference evidence="7 8" key="1">
    <citation type="submission" date="2016-03" db="EMBL/GenBank/DDBJ databases">
        <title>Pediococcus and Lactobacillus from brewery environment - whole genome sequencing and assembly.</title>
        <authorList>
            <person name="Behr J."/>
            <person name="Geissler A.J."/>
            <person name="Vogel R.F."/>
        </authorList>
    </citation>
    <scope>NUCLEOTIDE SEQUENCE [LARGE SCALE GENOMIC DNA]</scope>
    <source>
        <strain evidence="7 8">TMW 1.1989</strain>
    </source>
</reference>
<dbReference type="InterPro" id="IPR001207">
    <property type="entry name" value="Transposase_mutator"/>
</dbReference>
<keyword evidence="3 6" id="KW-0815">Transposition</keyword>
<keyword evidence="6" id="KW-0814">Transposable element</keyword>
<comment type="similarity">
    <text evidence="2 6">Belongs to the transposase mutator family.</text>
</comment>
<dbReference type="STRING" id="375175.AYR53_03160"/>
<organism evidence="7 8">
    <name type="scientific">Loigolactobacillus backii</name>
    <dbReference type="NCBI Taxonomy" id="375175"/>
    <lineage>
        <taxon>Bacteria</taxon>
        <taxon>Bacillati</taxon>
        <taxon>Bacillota</taxon>
        <taxon>Bacilli</taxon>
        <taxon>Lactobacillales</taxon>
        <taxon>Lactobacillaceae</taxon>
        <taxon>Loigolactobacillus</taxon>
    </lineage>
</organism>
<dbReference type="PANTHER" id="PTHR33217:SF7">
    <property type="entry name" value="TRANSPOSASE FOR INSERTION SEQUENCE ELEMENT IS1081"/>
    <property type="match status" value="1"/>
</dbReference>
<dbReference type="PANTHER" id="PTHR33217">
    <property type="entry name" value="TRANSPOSASE FOR INSERTION SEQUENCE ELEMENT IS1081"/>
    <property type="match status" value="1"/>
</dbReference>
<dbReference type="GO" id="GO:0006313">
    <property type="term" value="P:DNA transposition"/>
    <property type="evidence" value="ECO:0007669"/>
    <property type="project" value="UniProtKB-UniRule"/>
</dbReference>